<reference evidence="1 2" key="1">
    <citation type="submission" date="2022-11" db="EMBL/GenBank/DDBJ databases">
        <title>Draft genome sequence of Saccharopolyspora sp. WRP15-2 isolated from rhizosphere soils of wild rice in Thailand.</title>
        <authorList>
            <person name="Duangmal K."/>
            <person name="Kammanee S."/>
            <person name="Muangham S."/>
        </authorList>
    </citation>
    <scope>NUCLEOTIDE SEQUENCE [LARGE SCALE GENOMIC DNA]</scope>
    <source>
        <strain evidence="1 2">WRP15-2</strain>
    </source>
</reference>
<dbReference type="EMBL" id="JAQGLA010000023">
    <property type="protein sequence ID" value="MDA3627106.1"/>
    <property type="molecule type" value="Genomic_DNA"/>
</dbReference>
<name>A0ABT4V0Z1_9PSEU</name>
<keyword evidence="2" id="KW-1185">Reference proteome</keyword>
<dbReference type="RefSeq" id="WP_270949754.1">
    <property type="nucleotide sequence ID" value="NZ_JAQGLA010000023.1"/>
</dbReference>
<evidence type="ECO:0000313" key="2">
    <source>
        <dbReference type="Proteomes" id="UP001210380"/>
    </source>
</evidence>
<sequence length="313" mass="35625">MSDSQQRSASPLKIQLDVSMTVSVEEPSKLMAAALASVEEADFTSSAEKEMFRQLVASDPAEALQWLVDGDGCFFEHGAYAEESTIRARKLPGSPLPHPDFSALFTACPCEARSEDDDDHEYCELCGGWSLTANTANCLHGAFDILIDQLIDDLKEHGDKPVLDPFQWMAFHLLPNTTWAMDKVWRARFIHSCIDLQGDLASGREPYPRCTAEEMALHLAIDYAPVVEEFDGDAYESRRDDFDWDTCLEDFFEDHDILITKERPWLARPEDRTNIWMRIGDLRPENWFSWFNSGEPRDAKRFTEDAYRLPGLA</sequence>
<evidence type="ECO:0000313" key="1">
    <source>
        <dbReference type="EMBL" id="MDA3627106.1"/>
    </source>
</evidence>
<gene>
    <name evidence="1" type="ORF">OU415_16800</name>
</gene>
<dbReference type="Proteomes" id="UP001210380">
    <property type="component" value="Unassembled WGS sequence"/>
</dbReference>
<protein>
    <submittedName>
        <fullName evidence="1">Uncharacterized protein</fullName>
    </submittedName>
</protein>
<organism evidence="1 2">
    <name type="scientific">Saccharopolyspora oryzae</name>
    <dbReference type="NCBI Taxonomy" id="2997343"/>
    <lineage>
        <taxon>Bacteria</taxon>
        <taxon>Bacillati</taxon>
        <taxon>Actinomycetota</taxon>
        <taxon>Actinomycetes</taxon>
        <taxon>Pseudonocardiales</taxon>
        <taxon>Pseudonocardiaceae</taxon>
        <taxon>Saccharopolyspora</taxon>
    </lineage>
</organism>
<proteinExistence type="predicted"/>
<comment type="caution">
    <text evidence="1">The sequence shown here is derived from an EMBL/GenBank/DDBJ whole genome shotgun (WGS) entry which is preliminary data.</text>
</comment>
<accession>A0ABT4V0Z1</accession>